<keyword evidence="1" id="KW-0802">TPR repeat</keyword>
<dbReference type="PANTHER" id="PTHR44117">
    <property type="entry name" value="INTRAFLAGELLAR TRANSPORT PROTEIN 88 HOMOLOG"/>
    <property type="match status" value="1"/>
</dbReference>
<protein>
    <recommendedName>
        <fullName evidence="6">Tetratricopeptide repeat-containing protein</fullName>
    </recommendedName>
</protein>
<feature type="signal peptide" evidence="3">
    <location>
        <begin position="1"/>
        <end position="24"/>
    </location>
</feature>
<organism evidence="4 5">
    <name type="scientific">Porphyromonas canoris</name>
    <dbReference type="NCBI Taxonomy" id="36875"/>
    <lineage>
        <taxon>Bacteria</taxon>
        <taxon>Pseudomonadati</taxon>
        <taxon>Bacteroidota</taxon>
        <taxon>Bacteroidia</taxon>
        <taxon>Bacteroidales</taxon>
        <taxon>Porphyromonadaceae</taxon>
        <taxon>Porphyromonas</taxon>
    </lineage>
</organism>
<evidence type="ECO:0000313" key="5">
    <source>
        <dbReference type="Proteomes" id="UP000030101"/>
    </source>
</evidence>
<evidence type="ECO:0000256" key="3">
    <source>
        <dbReference type="SAM" id="SignalP"/>
    </source>
</evidence>
<dbReference type="Proteomes" id="UP000030101">
    <property type="component" value="Unassembled WGS sequence"/>
</dbReference>
<dbReference type="EMBL" id="JQZV01000013">
    <property type="protein sequence ID" value="KGN92048.1"/>
    <property type="molecule type" value="Genomic_DNA"/>
</dbReference>
<evidence type="ECO:0000256" key="2">
    <source>
        <dbReference type="SAM" id="MobiDB-lite"/>
    </source>
</evidence>
<dbReference type="InterPro" id="IPR011990">
    <property type="entry name" value="TPR-like_helical_dom_sf"/>
</dbReference>
<gene>
    <name evidence="4" type="ORF">HQ43_08370</name>
</gene>
<feature type="compositionally biased region" description="Basic residues" evidence="2">
    <location>
        <begin position="231"/>
        <end position="240"/>
    </location>
</feature>
<dbReference type="Pfam" id="PF13181">
    <property type="entry name" value="TPR_8"/>
    <property type="match status" value="1"/>
</dbReference>
<evidence type="ECO:0008006" key="6">
    <source>
        <dbReference type="Google" id="ProtNLM"/>
    </source>
</evidence>
<dbReference type="SMART" id="SM00028">
    <property type="entry name" value="TPR"/>
    <property type="match status" value="3"/>
</dbReference>
<proteinExistence type="predicted"/>
<name>A0ABR4XK51_9PORP</name>
<feature type="compositionally biased region" description="Basic and acidic residues" evidence="2">
    <location>
        <begin position="156"/>
        <end position="224"/>
    </location>
</feature>
<dbReference type="InterPro" id="IPR019734">
    <property type="entry name" value="TPR_rpt"/>
</dbReference>
<dbReference type="RefSeq" id="WP_036791900.1">
    <property type="nucleotide sequence ID" value="NZ_JQZV01000013.1"/>
</dbReference>
<dbReference type="SUPFAM" id="SSF48452">
    <property type="entry name" value="TPR-like"/>
    <property type="match status" value="1"/>
</dbReference>
<keyword evidence="5" id="KW-1185">Reference proteome</keyword>
<evidence type="ECO:0000313" key="4">
    <source>
        <dbReference type="EMBL" id="KGN92048.1"/>
    </source>
</evidence>
<comment type="caution">
    <text evidence="4">The sequence shown here is derived from an EMBL/GenBank/DDBJ whole genome shotgun (WGS) entry which is preliminary data.</text>
</comment>
<feature type="repeat" description="TPR" evidence="1">
    <location>
        <begin position="99"/>
        <end position="132"/>
    </location>
</feature>
<keyword evidence="3" id="KW-0732">Signal</keyword>
<evidence type="ECO:0000256" key="1">
    <source>
        <dbReference type="PROSITE-ProRule" id="PRU00339"/>
    </source>
</evidence>
<sequence>MRKIILYIFASTVLAFGFSNTTFAQRKVRQEVRKGNKAFQKESYNDAEIAYRKALSIAPTDSTAMYNLAATLLQTERGEEAFDLYKRLTEVVKRGNSSADVHHNIGVMLMAQKKYAEAIELYKESLRARPTDNDTRYNLILAQKLLQQENKGGGENQDKNQEQQDKKEQNQNKEKPNEDQQENDKRDRAQEKPSEAQEKMSKDNAEKILKAFLEDEKKTQEKVNKAQSQHANRKRADKNW</sequence>
<feature type="chain" id="PRO_5045086440" description="Tetratricopeptide repeat-containing protein" evidence="3">
    <location>
        <begin position="25"/>
        <end position="240"/>
    </location>
</feature>
<dbReference type="Pfam" id="PF13424">
    <property type="entry name" value="TPR_12"/>
    <property type="match status" value="1"/>
</dbReference>
<dbReference type="PROSITE" id="PS50293">
    <property type="entry name" value="TPR_REGION"/>
    <property type="match status" value="1"/>
</dbReference>
<dbReference type="PROSITE" id="PS50005">
    <property type="entry name" value="TPR"/>
    <property type="match status" value="1"/>
</dbReference>
<feature type="region of interest" description="Disordered" evidence="2">
    <location>
        <begin position="150"/>
        <end position="240"/>
    </location>
</feature>
<accession>A0ABR4XK51</accession>
<dbReference type="Gene3D" id="1.25.40.10">
    <property type="entry name" value="Tetratricopeptide repeat domain"/>
    <property type="match status" value="2"/>
</dbReference>
<reference evidence="4 5" key="1">
    <citation type="submission" date="2014-08" db="EMBL/GenBank/DDBJ databases">
        <title>Porphyromonas canoris strain:OH2762 Genome sequencing.</title>
        <authorList>
            <person name="Wallis C."/>
            <person name="Deusch O."/>
            <person name="O'Flynn C."/>
            <person name="Davis I."/>
            <person name="Jospin G."/>
            <person name="Darling A.E."/>
            <person name="Coil D.A."/>
            <person name="Alexiev A."/>
            <person name="Horsfall A."/>
            <person name="Kirkwood N."/>
            <person name="Harris S."/>
            <person name="Eisen J.A."/>
        </authorList>
    </citation>
    <scope>NUCLEOTIDE SEQUENCE [LARGE SCALE GENOMIC DNA]</scope>
    <source>
        <strain evidence="5">COT-108 OH2762</strain>
    </source>
</reference>
<dbReference type="PANTHER" id="PTHR44117:SF1">
    <property type="entry name" value="INTRAFLAGELLAR TRANSPORT PROTEIN 88 HOMOLOG"/>
    <property type="match status" value="1"/>
</dbReference>